<keyword evidence="1" id="KW-0732">Signal</keyword>
<dbReference type="OrthoDB" id="5875472at2"/>
<dbReference type="RefSeq" id="WP_039980227.1">
    <property type="nucleotide sequence ID" value="NZ_BAOJ01000029.1"/>
</dbReference>
<dbReference type="Proteomes" id="UP000321922">
    <property type="component" value="Unassembled WGS sequence"/>
</dbReference>
<keyword evidence="3" id="KW-1185">Reference proteome</keyword>
<comment type="caution">
    <text evidence="2">The sequence shown here is derived from an EMBL/GenBank/DDBJ whole genome shotgun (WGS) entry which is preliminary data.</text>
</comment>
<dbReference type="EMBL" id="BJXJ01000015">
    <property type="protein sequence ID" value="GEM75696.1"/>
    <property type="molecule type" value="Genomic_DNA"/>
</dbReference>
<gene>
    <name evidence="2" type="ORF">VSA01S_18080</name>
</gene>
<proteinExistence type="predicted"/>
<dbReference type="AlphaFoldDB" id="A0A511QEU6"/>
<organism evidence="2 3">
    <name type="scientific">Vibrio sagamiensis NBRC 104589</name>
    <dbReference type="NCBI Taxonomy" id="1219064"/>
    <lineage>
        <taxon>Bacteria</taxon>
        <taxon>Pseudomonadati</taxon>
        <taxon>Pseudomonadota</taxon>
        <taxon>Gammaproteobacteria</taxon>
        <taxon>Vibrionales</taxon>
        <taxon>Vibrionaceae</taxon>
        <taxon>Vibrio</taxon>
    </lineage>
</organism>
<evidence type="ECO:0000256" key="1">
    <source>
        <dbReference type="SAM" id="SignalP"/>
    </source>
</evidence>
<sequence length="123" mass="14384">MKLRYKLLVGLSVLFSPFSVLAETTSVICAKVDKSQWDWLYQDDGSYTSADGDWGVYFINHFTFFRYFDIYYSDYLVLQERCNELDMVAQPANNQFSEWMIFRVILPSGDKVFASGFYTITQV</sequence>
<feature type="chain" id="PRO_5021784361" evidence="1">
    <location>
        <begin position="23"/>
        <end position="123"/>
    </location>
</feature>
<protein>
    <submittedName>
        <fullName evidence="2">Uncharacterized protein</fullName>
    </submittedName>
</protein>
<feature type="signal peptide" evidence="1">
    <location>
        <begin position="1"/>
        <end position="22"/>
    </location>
</feature>
<name>A0A511QEU6_9VIBR</name>
<evidence type="ECO:0000313" key="3">
    <source>
        <dbReference type="Proteomes" id="UP000321922"/>
    </source>
</evidence>
<reference evidence="2 3" key="1">
    <citation type="submission" date="2019-07" db="EMBL/GenBank/DDBJ databases">
        <title>Whole genome shotgun sequence of Vibrio sagamiensis NBRC 104589.</title>
        <authorList>
            <person name="Hosoyama A."/>
            <person name="Uohara A."/>
            <person name="Ohji S."/>
            <person name="Ichikawa N."/>
        </authorList>
    </citation>
    <scope>NUCLEOTIDE SEQUENCE [LARGE SCALE GENOMIC DNA]</scope>
    <source>
        <strain evidence="2 3">NBRC 104589</strain>
    </source>
</reference>
<evidence type="ECO:0000313" key="2">
    <source>
        <dbReference type="EMBL" id="GEM75696.1"/>
    </source>
</evidence>
<accession>A0A511QEU6</accession>